<dbReference type="AlphaFoldDB" id="A0A5K8A6S5"/>
<dbReference type="Pfam" id="PF00857">
    <property type="entry name" value="Isochorismatase"/>
    <property type="match status" value="1"/>
</dbReference>
<keyword evidence="4" id="KW-1185">Reference proteome</keyword>
<evidence type="ECO:0000256" key="1">
    <source>
        <dbReference type="ARBA" id="ARBA00022801"/>
    </source>
</evidence>
<evidence type="ECO:0000259" key="2">
    <source>
        <dbReference type="Pfam" id="PF00857"/>
    </source>
</evidence>
<dbReference type="EMBL" id="AP021879">
    <property type="protein sequence ID" value="BBO88098.1"/>
    <property type="molecule type" value="Genomic_DNA"/>
</dbReference>
<reference evidence="3 4" key="1">
    <citation type="submission" date="2019-11" db="EMBL/GenBank/DDBJ databases">
        <title>Comparative genomics of hydrocarbon-degrading Desulfosarcina strains.</title>
        <authorList>
            <person name="Watanabe M."/>
            <person name="Kojima H."/>
            <person name="Fukui M."/>
        </authorList>
    </citation>
    <scope>NUCLEOTIDE SEQUENCE [LARGE SCALE GENOMIC DNA]</scope>
    <source>
        <strain evidence="4">oXyS1</strain>
    </source>
</reference>
<accession>A0A5K8A6S5</accession>
<organism evidence="3 4">
    <name type="scientific">Desulfosarcina ovata subsp. ovata</name>
    <dbReference type="NCBI Taxonomy" id="2752305"/>
    <lineage>
        <taxon>Bacteria</taxon>
        <taxon>Pseudomonadati</taxon>
        <taxon>Thermodesulfobacteriota</taxon>
        <taxon>Desulfobacteria</taxon>
        <taxon>Desulfobacterales</taxon>
        <taxon>Desulfosarcinaceae</taxon>
        <taxon>Desulfosarcina</taxon>
    </lineage>
</organism>
<dbReference type="PANTHER" id="PTHR43540:SF6">
    <property type="entry name" value="ISOCHORISMATASE-LIKE DOMAIN-CONTAINING PROTEIN"/>
    <property type="match status" value="1"/>
</dbReference>
<name>A0A5K8A6S5_9BACT</name>
<dbReference type="InterPro" id="IPR036380">
    <property type="entry name" value="Isochorismatase-like_sf"/>
</dbReference>
<dbReference type="Gene3D" id="3.40.50.850">
    <property type="entry name" value="Isochorismatase-like"/>
    <property type="match status" value="1"/>
</dbReference>
<sequence length="206" mass="23561">MFTTKDTTNVVSFNKGKKMRAAVLVIDMIKDNFEGTKGNRLTDEARAFLPALNHLLAVARKIKYPVIFASDSFLKEDFIFNSKLKPHAIRGTHGAEVINDIHRGSDDIIMGKRRFSAFFKTDLDQTLRTWRIDTVVVTGIATTFCILGTVFDALSHDFKTILIEDCTAAHDKKIHQIYMDIYRNSPLYPLLRVFQAEEFINMVNRQ</sequence>
<dbReference type="PANTHER" id="PTHR43540">
    <property type="entry name" value="PEROXYUREIDOACRYLATE/UREIDOACRYLATE AMIDOHYDROLASE-RELATED"/>
    <property type="match status" value="1"/>
</dbReference>
<feature type="domain" description="Isochorismatase-like" evidence="2">
    <location>
        <begin position="22"/>
        <end position="179"/>
    </location>
</feature>
<proteinExistence type="predicted"/>
<evidence type="ECO:0000313" key="3">
    <source>
        <dbReference type="EMBL" id="BBO88098.1"/>
    </source>
</evidence>
<dbReference type="SUPFAM" id="SSF52499">
    <property type="entry name" value="Isochorismatase-like hydrolases"/>
    <property type="match status" value="1"/>
</dbReference>
<dbReference type="CDD" id="cd00431">
    <property type="entry name" value="cysteine_hydrolases"/>
    <property type="match status" value="1"/>
</dbReference>
<protein>
    <recommendedName>
        <fullName evidence="2">Isochorismatase-like domain-containing protein</fullName>
    </recommendedName>
</protein>
<dbReference type="Proteomes" id="UP000422108">
    <property type="component" value="Chromosome"/>
</dbReference>
<dbReference type="InterPro" id="IPR050272">
    <property type="entry name" value="Isochorismatase-like_hydrls"/>
</dbReference>
<dbReference type="InterPro" id="IPR000868">
    <property type="entry name" value="Isochorismatase-like_dom"/>
</dbReference>
<gene>
    <name evidence="3" type="ORF">DSCOOX_12780</name>
</gene>
<evidence type="ECO:0000313" key="4">
    <source>
        <dbReference type="Proteomes" id="UP000422108"/>
    </source>
</evidence>
<keyword evidence="1" id="KW-0378">Hydrolase</keyword>
<dbReference type="GO" id="GO:0016787">
    <property type="term" value="F:hydrolase activity"/>
    <property type="evidence" value="ECO:0007669"/>
    <property type="project" value="UniProtKB-KW"/>
</dbReference>